<dbReference type="Proteomes" id="UP000651668">
    <property type="component" value="Unassembled WGS sequence"/>
</dbReference>
<comment type="caution">
    <text evidence="4">The sequence shown here is derived from an EMBL/GenBank/DDBJ whole genome shotgun (WGS) entry which is preliminary data.</text>
</comment>
<dbReference type="EMBL" id="BMIL01000002">
    <property type="protein sequence ID" value="GGC57169.1"/>
    <property type="molecule type" value="Genomic_DNA"/>
</dbReference>
<gene>
    <name evidence="4" type="ORF">GCM10011387_08430</name>
</gene>
<evidence type="ECO:0000313" key="5">
    <source>
        <dbReference type="Proteomes" id="UP000651668"/>
    </source>
</evidence>
<evidence type="ECO:0000259" key="3">
    <source>
        <dbReference type="Pfam" id="PF20432"/>
    </source>
</evidence>
<feature type="region of interest" description="Disordered" evidence="1">
    <location>
        <begin position="1"/>
        <end position="23"/>
    </location>
</feature>
<feature type="compositionally biased region" description="Polar residues" evidence="1">
    <location>
        <begin position="7"/>
        <end position="23"/>
    </location>
</feature>
<dbReference type="AlphaFoldDB" id="A0A916U4F5"/>
<reference evidence="4" key="2">
    <citation type="submission" date="2020-09" db="EMBL/GenBank/DDBJ databases">
        <authorList>
            <person name="Sun Q."/>
            <person name="Zhou Y."/>
        </authorList>
    </citation>
    <scope>NUCLEOTIDE SEQUENCE</scope>
    <source>
        <strain evidence="4">CGMCC 1.15343</strain>
    </source>
</reference>
<organism evidence="4 5">
    <name type="scientific">Pedobacter quisquiliarum</name>
    <dbReference type="NCBI Taxonomy" id="1834438"/>
    <lineage>
        <taxon>Bacteria</taxon>
        <taxon>Pseudomonadati</taxon>
        <taxon>Bacteroidota</taxon>
        <taxon>Sphingobacteriia</taxon>
        <taxon>Sphingobacteriales</taxon>
        <taxon>Sphingobacteriaceae</taxon>
        <taxon>Pedobacter</taxon>
    </lineage>
</organism>
<protein>
    <recommendedName>
        <fullName evidence="6">Toxin-antitoxin system antitoxin component, TIGR02293 family</fullName>
    </recommendedName>
</protein>
<evidence type="ECO:0008006" key="6">
    <source>
        <dbReference type="Google" id="ProtNLM"/>
    </source>
</evidence>
<dbReference type="RefSeq" id="WP_188625587.1">
    <property type="nucleotide sequence ID" value="NZ_BMIL01000002.1"/>
</dbReference>
<evidence type="ECO:0000256" key="1">
    <source>
        <dbReference type="SAM" id="MobiDB-lite"/>
    </source>
</evidence>
<dbReference type="InterPro" id="IPR046847">
    <property type="entry name" value="Xre-like_HTH"/>
</dbReference>
<reference evidence="4" key="1">
    <citation type="journal article" date="2014" name="Int. J. Syst. Evol. Microbiol.">
        <title>Complete genome sequence of Corynebacterium casei LMG S-19264T (=DSM 44701T), isolated from a smear-ripened cheese.</title>
        <authorList>
            <consortium name="US DOE Joint Genome Institute (JGI-PGF)"/>
            <person name="Walter F."/>
            <person name="Albersmeier A."/>
            <person name="Kalinowski J."/>
            <person name="Ruckert C."/>
        </authorList>
    </citation>
    <scope>NUCLEOTIDE SEQUENCE</scope>
    <source>
        <strain evidence="4">CGMCC 1.15343</strain>
    </source>
</reference>
<proteinExistence type="predicted"/>
<feature type="domain" description="Antitoxin Xre/MbcA/ParS-like toxin-binding" evidence="2">
    <location>
        <begin position="142"/>
        <end position="187"/>
    </location>
</feature>
<feature type="domain" description="Antitoxin Xre-like helix-turn-helix" evidence="3">
    <location>
        <begin position="75"/>
        <end position="132"/>
    </location>
</feature>
<name>A0A916U4F5_9SPHI</name>
<evidence type="ECO:0000259" key="2">
    <source>
        <dbReference type="Pfam" id="PF09722"/>
    </source>
</evidence>
<accession>A0A916U4F5</accession>
<dbReference type="Pfam" id="PF20432">
    <property type="entry name" value="Xre-like-HTH"/>
    <property type="match status" value="1"/>
</dbReference>
<keyword evidence="5" id="KW-1185">Reference proteome</keyword>
<dbReference type="GO" id="GO:0003677">
    <property type="term" value="F:DNA binding"/>
    <property type="evidence" value="ECO:0007669"/>
    <property type="project" value="InterPro"/>
</dbReference>
<dbReference type="Pfam" id="PF09722">
    <property type="entry name" value="Xre_MbcA_ParS_C"/>
    <property type="match status" value="1"/>
</dbReference>
<evidence type="ECO:0000313" key="4">
    <source>
        <dbReference type="EMBL" id="GGC57169.1"/>
    </source>
</evidence>
<dbReference type="InterPro" id="IPR024467">
    <property type="entry name" value="Xre/MbcA/ParS-like_toxin-bd"/>
</dbReference>
<sequence length="190" mass="20886">MGAKKGISTTGQFTNKDLSSGLSDSSVRAKQYDIANRGGSQQLSEAEVAYQNTRRANHLLNPYRATFKSPTVKLSRIRKGLDAQAITDLIEISGATQATVASILDLTEPTLRKHIKAGKELNTGLSEHILQLFQLFDKGMDSFGSLEEFKNWMAHESIALSARPIEVLDTITGINMVMDELIRIDYGITV</sequence>